<dbReference type="CDD" id="cd01990">
    <property type="entry name" value="LarE-like"/>
    <property type="match status" value="1"/>
</dbReference>
<comment type="caution">
    <text evidence="2">The sequence shown here is derived from an EMBL/GenBank/DDBJ whole genome shotgun (WGS) entry which is preliminary data.</text>
</comment>
<name>A0ABV2JCF2_9FIRM</name>
<dbReference type="SUPFAM" id="SSF52402">
    <property type="entry name" value="Adenine nucleotide alpha hydrolases-like"/>
    <property type="match status" value="1"/>
</dbReference>
<dbReference type="NCBIfam" id="TIGR00268">
    <property type="entry name" value="ATP-dependent sacrificial sulfur transferase LarE"/>
    <property type="match status" value="1"/>
</dbReference>
<evidence type="ECO:0008006" key="4">
    <source>
        <dbReference type="Google" id="ProtNLM"/>
    </source>
</evidence>
<sequence>MDLKDFFAKYNKVAIAFSGGVDSSYLLYSAIKNNVDAMAYYVKSDFQPEFEFQDAINLAEELNANMKILKIDVLDKEEIATNPYDRCYYCKQEIFGTILKEAKKDGFDVLLDGTNYSDSYEDRPGMKAKEELQVLSPLRECKLTKENIRALSKVADLPTWSKPSYSCLATRVMTNTTISKEILLRTEKAEDYLRSKGFTDFRVRNISDGAKIQVLENELEKVLELRKDILEELSKYYKNIVLDLEVRKGE</sequence>
<dbReference type="EMBL" id="JBEPMA010000005">
    <property type="protein sequence ID" value="MET3617454.1"/>
    <property type="molecule type" value="Genomic_DNA"/>
</dbReference>
<dbReference type="InterPro" id="IPR052188">
    <property type="entry name" value="Ni-pincer_cofactor_biosynth"/>
</dbReference>
<gene>
    <name evidence="2" type="ORF">ABID14_001085</name>
</gene>
<feature type="coiled-coil region" evidence="1">
    <location>
        <begin position="52"/>
        <end position="79"/>
    </location>
</feature>
<protein>
    <recommendedName>
        <fullName evidence="4">TIGR00268 family protein</fullName>
    </recommendedName>
</protein>
<keyword evidence="1" id="KW-0175">Coiled coil</keyword>
<dbReference type="Gene3D" id="3.40.50.620">
    <property type="entry name" value="HUPs"/>
    <property type="match status" value="1"/>
</dbReference>
<evidence type="ECO:0000313" key="2">
    <source>
        <dbReference type="EMBL" id="MET3617454.1"/>
    </source>
</evidence>
<evidence type="ECO:0000256" key="1">
    <source>
        <dbReference type="SAM" id="Coils"/>
    </source>
</evidence>
<dbReference type="Proteomes" id="UP001549162">
    <property type="component" value="Unassembled WGS sequence"/>
</dbReference>
<dbReference type="RefSeq" id="WP_354367923.1">
    <property type="nucleotide sequence ID" value="NZ_JBEPMA010000005.1"/>
</dbReference>
<dbReference type="PIRSF" id="PIRSF006661">
    <property type="entry name" value="PP-lp_UCP006661"/>
    <property type="match status" value="1"/>
</dbReference>
<accession>A0ABV2JCF2</accession>
<dbReference type="PANTHER" id="PTHR43169:SF2">
    <property type="entry name" value="NAD_GMP SYNTHASE DOMAIN-CONTAINING PROTEIN"/>
    <property type="match status" value="1"/>
</dbReference>
<dbReference type="PANTHER" id="PTHR43169">
    <property type="entry name" value="EXSB FAMILY PROTEIN"/>
    <property type="match status" value="1"/>
</dbReference>
<keyword evidence="3" id="KW-1185">Reference proteome</keyword>
<proteinExistence type="predicted"/>
<dbReference type="InterPro" id="IPR005232">
    <property type="entry name" value="LarE"/>
</dbReference>
<evidence type="ECO:0000313" key="3">
    <source>
        <dbReference type="Proteomes" id="UP001549162"/>
    </source>
</evidence>
<organism evidence="2 3">
    <name type="scientific">Peptoniphilus olsenii</name>
    <dbReference type="NCBI Taxonomy" id="411570"/>
    <lineage>
        <taxon>Bacteria</taxon>
        <taxon>Bacillati</taxon>
        <taxon>Bacillota</taxon>
        <taxon>Tissierellia</taxon>
        <taxon>Tissierellales</taxon>
        <taxon>Peptoniphilaceae</taxon>
        <taxon>Peptoniphilus</taxon>
    </lineage>
</organism>
<dbReference type="InterPro" id="IPR014729">
    <property type="entry name" value="Rossmann-like_a/b/a_fold"/>
</dbReference>
<reference evidence="2 3" key="1">
    <citation type="submission" date="2024-06" db="EMBL/GenBank/DDBJ databases">
        <title>Genomic Encyclopedia of Type Strains, Phase IV (KMG-IV): sequencing the most valuable type-strain genomes for metagenomic binning, comparative biology and taxonomic classification.</title>
        <authorList>
            <person name="Goeker M."/>
        </authorList>
    </citation>
    <scope>NUCLEOTIDE SEQUENCE [LARGE SCALE GENOMIC DNA]</scope>
    <source>
        <strain evidence="2 3">DSM 21460</strain>
    </source>
</reference>